<dbReference type="AlphaFoldDB" id="A0A3P6BZ45"/>
<dbReference type="PANTHER" id="PTHR42887:SF2">
    <property type="entry name" value="OS12G0638800 PROTEIN"/>
    <property type="match status" value="1"/>
</dbReference>
<dbReference type="InterPro" id="IPR036188">
    <property type="entry name" value="FAD/NAD-bd_sf"/>
</dbReference>
<dbReference type="Pfam" id="PF03486">
    <property type="entry name" value="HI0933_like"/>
    <property type="match status" value="1"/>
</dbReference>
<dbReference type="PANTHER" id="PTHR42887">
    <property type="entry name" value="OS12G0638800 PROTEIN"/>
    <property type="match status" value="1"/>
</dbReference>
<reference evidence="2" key="1">
    <citation type="submission" date="2018-11" db="EMBL/GenBank/DDBJ databases">
        <authorList>
            <consortium name="Genoscope - CEA"/>
            <person name="William W."/>
        </authorList>
    </citation>
    <scope>NUCLEOTIDE SEQUENCE</scope>
</reference>
<dbReference type="EMBL" id="LR031873">
    <property type="protein sequence ID" value="VDD11597.1"/>
    <property type="molecule type" value="Genomic_DNA"/>
</dbReference>
<dbReference type="InterPro" id="IPR004792">
    <property type="entry name" value="BaiN-like"/>
</dbReference>
<feature type="domain" description="RsdA/BaiN/AoA(So)-like Rossmann fold-like" evidence="1">
    <location>
        <begin position="45"/>
        <end position="199"/>
    </location>
</feature>
<dbReference type="Gene3D" id="3.50.50.60">
    <property type="entry name" value="FAD/NAD(P)-binding domain"/>
    <property type="match status" value="1"/>
</dbReference>
<evidence type="ECO:0000313" key="2">
    <source>
        <dbReference type="EMBL" id="VDD11597.1"/>
    </source>
</evidence>
<sequence length="245" mass="26751">MKLKLANPLWVHVKALLCRTTTTRRRNLFTATAINSLGEKKDEVLVVVGGGAAGVYGAIRAKTLSPELRVLVIEKGRFLSKVKISGGGRCNVTNGHCTDTTRLAENYPRGNKELKGSFFYTHGPADTMSWFSERGVPLKTEDDGRVFPVSDNSSSVVDCLLHEATIRGAVRLERGKSVLSASTQPDGKFLVKVGKRTADVSESIQASYFSFYSFICLAFFIMRIGSSNLLVLYQGWSNACDTLGT</sequence>
<proteinExistence type="predicted"/>
<evidence type="ECO:0000259" key="1">
    <source>
        <dbReference type="Pfam" id="PF03486"/>
    </source>
</evidence>
<protein>
    <recommendedName>
        <fullName evidence="1">RsdA/BaiN/AoA(So)-like Rossmann fold-like domain-containing protein</fullName>
    </recommendedName>
</protein>
<dbReference type="SUPFAM" id="SSF51905">
    <property type="entry name" value="FAD/NAD(P)-binding domain"/>
    <property type="match status" value="1"/>
</dbReference>
<dbReference type="InterPro" id="IPR057661">
    <property type="entry name" value="RsdA/BaiN/AoA(So)_Rossmann"/>
</dbReference>
<organism evidence="2">
    <name type="scientific">Brassica oleracea</name>
    <name type="common">Wild cabbage</name>
    <dbReference type="NCBI Taxonomy" id="3712"/>
    <lineage>
        <taxon>Eukaryota</taxon>
        <taxon>Viridiplantae</taxon>
        <taxon>Streptophyta</taxon>
        <taxon>Embryophyta</taxon>
        <taxon>Tracheophyta</taxon>
        <taxon>Spermatophyta</taxon>
        <taxon>Magnoliopsida</taxon>
        <taxon>eudicotyledons</taxon>
        <taxon>Gunneridae</taxon>
        <taxon>Pentapetalae</taxon>
        <taxon>rosids</taxon>
        <taxon>malvids</taxon>
        <taxon>Brassicales</taxon>
        <taxon>Brassicaceae</taxon>
        <taxon>Brassiceae</taxon>
        <taxon>Brassica</taxon>
    </lineage>
</organism>
<gene>
    <name evidence="2" type="ORF">BOLC4T26228H</name>
</gene>
<accession>A0A3P6BZ45</accession>
<name>A0A3P6BZ45_BRAOL</name>